<dbReference type="Proteomes" id="UP000000422">
    <property type="component" value="Chromosome"/>
</dbReference>
<proteinExistence type="inferred from homology"/>
<dbReference type="InterPro" id="IPR007685">
    <property type="entry name" value="RelA_SpoT"/>
</dbReference>
<dbReference type="Pfam" id="PF04607">
    <property type="entry name" value="RelA_SpoT"/>
    <property type="match status" value="1"/>
</dbReference>
<dbReference type="SMART" id="SM00954">
    <property type="entry name" value="RelA_SpoT"/>
    <property type="match status" value="1"/>
</dbReference>
<dbReference type="PROSITE" id="PS51671">
    <property type="entry name" value="ACT"/>
    <property type="match status" value="1"/>
</dbReference>
<dbReference type="InterPro" id="IPR003607">
    <property type="entry name" value="HD/PDEase_dom"/>
</dbReference>
<dbReference type="AlphaFoldDB" id="Q7MAH7"/>
<dbReference type="Pfam" id="PF02824">
    <property type="entry name" value="TGS"/>
    <property type="match status" value="1"/>
</dbReference>
<dbReference type="PROSITE" id="PS51880">
    <property type="entry name" value="TGS"/>
    <property type="match status" value="1"/>
</dbReference>
<dbReference type="PANTHER" id="PTHR21262">
    <property type="entry name" value="GUANOSINE-3',5'-BIS DIPHOSPHATE 3'-PYROPHOSPHOHYDROLASE"/>
    <property type="match status" value="1"/>
</dbReference>
<dbReference type="STRING" id="273121.WS0240"/>
<dbReference type="EMBL" id="BX571657">
    <property type="protein sequence ID" value="CAE09396.1"/>
    <property type="molecule type" value="Genomic_DNA"/>
</dbReference>
<evidence type="ECO:0000313" key="5">
    <source>
        <dbReference type="Proteomes" id="UP000000422"/>
    </source>
</evidence>
<dbReference type="SUPFAM" id="SSF55021">
    <property type="entry name" value="ACT-like"/>
    <property type="match status" value="1"/>
</dbReference>
<evidence type="ECO:0000313" key="4">
    <source>
        <dbReference type="EMBL" id="CAE09396.1"/>
    </source>
</evidence>
<gene>
    <name evidence="4" type="primary">SPOT</name>
    <name evidence="4" type="ordered locus">WS0240</name>
</gene>
<feature type="domain" description="ACT" evidence="2">
    <location>
        <begin position="636"/>
        <end position="713"/>
    </location>
</feature>
<keyword evidence="5" id="KW-1185">Reference proteome</keyword>
<dbReference type="Gene3D" id="1.10.3210.10">
    <property type="entry name" value="Hypothetical protein af1432"/>
    <property type="match status" value="1"/>
</dbReference>
<dbReference type="InterPro" id="IPR012676">
    <property type="entry name" value="TGS-like"/>
</dbReference>
<dbReference type="KEGG" id="wsu:WS0240"/>
<dbReference type="InterPro" id="IPR043519">
    <property type="entry name" value="NT_sf"/>
</dbReference>
<dbReference type="GO" id="GO:0008728">
    <property type="term" value="F:GTP diphosphokinase activity"/>
    <property type="evidence" value="ECO:0007669"/>
    <property type="project" value="TreeGrafter"/>
</dbReference>
<evidence type="ECO:0000256" key="1">
    <source>
        <dbReference type="RuleBase" id="RU003847"/>
    </source>
</evidence>
<dbReference type="FunFam" id="1.10.3210.10:FF:000001">
    <property type="entry name" value="GTP pyrophosphokinase RelA"/>
    <property type="match status" value="1"/>
</dbReference>
<feature type="domain" description="TGS" evidence="3">
    <location>
        <begin position="392"/>
        <end position="455"/>
    </location>
</feature>
<dbReference type="eggNOG" id="COG0317">
    <property type="taxonomic scope" value="Bacteria"/>
</dbReference>
<dbReference type="SUPFAM" id="SSF81301">
    <property type="entry name" value="Nucleotidyltransferase"/>
    <property type="match status" value="1"/>
</dbReference>
<dbReference type="SMART" id="SM00471">
    <property type="entry name" value="HDc"/>
    <property type="match status" value="1"/>
</dbReference>
<dbReference type="GO" id="GO:0005886">
    <property type="term" value="C:plasma membrane"/>
    <property type="evidence" value="ECO:0007669"/>
    <property type="project" value="TreeGrafter"/>
</dbReference>
<dbReference type="GO" id="GO:0015969">
    <property type="term" value="P:guanosine tetraphosphate metabolic process"/>
    <property type="evidence" value="ECO:0007669"/>
    <property type="project" value="InterPro"/>
</dbReference>
<comment type="function">
    <text evidence="1">In eubacteria ppGpp (guanosine 3'-diphosphate 5'-diphosphate) is a mediator of the stringent response that coordinates a variety of cellular activities in response to changes in nutritional abundance.</text>
</comment>
<dbReference type="CDD" id="cd05399">
    <property type="entry name" value="NT_Rel-Spo_like"/>
    <property type="match status" value="1"/>
</dbReference>
<dbReference type="InterPro" id="IPR004811">
    <property type="entry name" value="RelA/Spo_fam"/>
</dbReference>
<reference evidence="4 5" key="1">
    <citation type="journal article" date="2003" name="Proc. Natl. Acad. Sci. U.S.A.">
        <title>Complete genome sequence and analysis of Wolinella succinogenes.</title>
        <authorList>
            <person name="Baar C."/>
            <person name="Eppinger M."/>
            <person name="Raddatz G."/>
            <person name="Simon JM."/>
            <person name="Lanz C."/>
            <person name="Klimmek O."/>
            <person name="Nandakumar R."/>
            <person name="Gross R."/>
            <person name="Rosinus A."/>
            <person name="Keller H."/>
            <person name="Jagtap P."/>
            <person name="Linke B."/>
            <person name="Meyer F."/>
            <person name="Lederer H."/>
            <person name="Schuster S.C."/>
        </authorList>
    </citation>
    <scope>NUCLEOTIDE SEQUENCE [LARGE SCALE GENOMIC DNA]</scope>
    <source>
        <strain evidence="5">ATCC 29543 / DSM 1740 / CCUG 13145 / JCM 31913 / LMG 7466 / NCTC 11488 / FDC 602W</strain>
    </source>
</reference>
<dbReference type="PANTHER" id="PTHR21262:SF36">
    <property type="entry name" value="BIFUNCTIONAL (P)PPGPP SYNTHASE_HYDROLASE SPOT"/>
    <property type="match status" value="1"/>
</dbReference>
<dbReference type="DNASU" id="2554948"/>
<dbReference type="InterPro" id="IPR045865">
    <property type="entry name" value="ACT-like_dom_sf"/>
</dbReference>
<organism evidence="5">
    <name type="scientific">Wolinella succinogenes (strain ATCC 29543 / DSM 1740 / CCUG 13145 / JCM 31913 / LMG 7466 / NCTC 11488 / FDC 602W)</name>
    <name type="common">Vibrio succinogenes</name>
    <dbReference type="NCBI Taxonomy" id="273121"/>
    <lineage>
        <taxon>Bacteria</taxon>
        <taxon>Pseudomonadati</taxon>
        <taxon>Campylobacterota</taxon>
        <taxon>Epsilonproteobacteria</taxon>
        <taxon>Campylobacterales</taxon>
        <taxon>Helicobacteraceae</taxon>
        <taxon>Wolinella</taxon>
    </lineage>
</organism>
<evidence type="ECO:0000259" key="2">
    <source>
        <dbReference type="PROSITE" id="PS51671"/>
    </source>
</evidence>
<dbReference type="GO" id="GO:0042594">
    <property type="term" value="P:response to starvation"/>
    <property type="evidence" value="ECO:0007669"/>
    <property type="project" value="TreeGrafter"/>
</dbReference>
<comment type="similarity">
    <text evidence="1">Belongs to the relA/spoT family.</text>
</comment>
<dbReference type="Gene3D" id="3.10.20.30">
    <property type="match status" value="1"/>
</dbReference>
<dbReference type="NCBIfam" id="TIGR00691">
    <property type="entry name" value="spoT_relA"/>
    <property type="match status" value="1"/>
</dbReference>
<dbReference type="Pfam" id="PF13328">
    <property type="entry name" value="HD_4"/>
    <property type="match status" value="1"/>
</dbReference>
<name>Q7MAH7_WOLSU</name>
<accession>Q7MAH7</accession>
<dbReference type="FunFam" id="3.10.20.30:FF:000002">
    <property type="entry name" value="GTP pyrophosphokinase (RelA/SpoT)"/>
    <property type="match status" value="1"/>
</dbReference>
<dbReference type="Gene3D" id="3.30.460.10">
    <property type="entry name" value="Beta Polymerase, domain 2"/>
    <property type="match status" value="1"/>
</dbReference>
<dbReference type="HOGENOM" id="CLU_012300_3_0_7"/>
<dbReference type="InterPro" id="IPR002912">
    <property type="entry name" value="ACT_dom"/>
</dbReference>
<dbReference type="InterPro" id="IPR004095">
    <property type="entry name" value="TGS"/>
</dbReference>
<dbReference type="CDD" id="cd02116">
    <property type="entry name" value="ACT"/>
    <property type="match status" value="1"/>
</dbReference>
<evidence type="ECO:0000259" key="3">
    <source>
        <dbReference type="PROSITE" id="PS51880"/>
    </source>
</evidence>
<dbReference type="CDD" id="cd00077">
    <property type="entry name" value="HDc"/>
    <property type="match status" value="1"/>
</dbReference>
<dbReference type="SUPFAM" id="SSF81271">
    <property type="entry name" value="TGS-like"/>
    <property type="match status" value="1"/>
</dbReference>
<dbReference type="GO" id="GO:0008893">
    <property type="term" value="F:guanosine-3',5'-bis(diphosphate) 3'-diphosphatase activity"/>
    <property type="evidence" value="ECO:0007669"/>
    <property type="project" value="TreeGrafter"/>
</dbReference>
<keyword evidence="4" id="KW-0378">Hydrolase</keyword>
<dbReference type="RefSeq" id="WP_011138196.1">
    <property type="nucleotide sequence ID" value="NC_005090.1"/>
</dbReference>
<dbReference type="InterPro" id="IPR012675">
    <property type="entry name" value="Beta-grasp_dom_sf"/>
</dbReference>
<dbReference type="SUPFAM" id="SSF109604">
    <property type="entry name" value="HD-domain/PDEase-like"/>
    <property type="match status" value="1"/>
</dbReference>
<sequence length="715" mass="81204">MEFFSRVSKISSTAKAKELLFSLIEVTPPVQRAIDFAIEAHEGQKRKSGDPYVVHPLLVSCIVAYYGGDEAMICASLLHDVVEDTNFSTEDVSRIFGEDVASLVDGLTKIVEIREEELPPAASNQKLVAAALSFRKMLIASIKDIRALVIKLCDRLHNMLTLDALPEKKRIRISEETLVVYAPIAHRLGISSMKNELEDRSFNYIFPEEYKKIDDYFHQNRQAIQLKLHTFIDKVKHLLMSKGMPDSDFVITSRIKRHYSIYLKMQRKGISIEEVLDLLAIRIIVKEPLDCYKALGILHLEFKPIVSRFKDYVALPKENGYQTIHTTLFDDSSIFEVQVRTEDMHKSAEYGVAAHWKYKTGGITPSLGWLSDLQFQNNTIEEFYELVKNDLYREDITVFSPDGDTYTLPSGAVALDFAYAVHTEVGNCAKEAYVNNQKVSLLTVLKSGDIVRIITSKEPIVRASWVDAVKTSRAKNQIRVNCAIKLKEIEKRSAINIVATIFGKLPEEIAAFVSNTHLESSIHKACKDLSYLKEIKNRINNSIRKDASLLTRIKIKILKLKEFIFDNLVIHSNYNINEALFDYCCHPKYGDEIVALKSGSKAFVHHKLCDRAYGEIEKGAKMLYVEWVKDKMASYKVIVALENQKGVLANFLQFLAKNDINVLGVDLGSQKNSYASHCEVQIESHIKDAKLLRNILAQRFRIIDLYSQKDAYGSN</sequence>
<protein>
    <submittedName>
        <fullName evidence="4">GUANOSINE-PYROPHOSPHOHYDROLASE</fullName>
    </submittedName>
</protein>